<gene>
    <name evidence="3" type="primary">asrB</name>
    <name evidence="3" type="ORF">AUP74_02545</name>
</gene>
<dbReference type="Proteomes" id="UP000095672">
    <property type="component" value="Chromosome"/>
</dbReference>
<feature type="binding site" evidence="1">
    <location>
        <position position="242"/>
    </location>
    <ligand>
        <name>[2Fe-2S] cluster</name>
        <dbReference type="ChEBI" id="CHEBI:190135"/>
    </ligand>
</feature>
<evidence type="ECO:0000259" key="2">
    <source>
        <dbReference type="PROSITE" id="PS51384"/>
    </source>
</evidence>
<accession>A0A1C9W9X5</accession>
<dbReference type="Gene3D" id="2.40.30.10">
    <property type="entry name" value="Translation factors"/>
    <property type="match status" value="1"/>
</dbReference>
<keyword evidence="1" id="KW-0411">Iron-sulfur</keyword>
<evidence type="ECO:0000313" key="3">
    <source>
        <dbReference type="EMBL" id="AOS97942.1"/>
    </source>
</evidence>
<dbReference type="GO" id="GO:0046872">
    <property type="term" value="F:metal ion binding"/>
    <property type="evidence" value="ECO:0007669"/>
    <property type="project" value="UniProtKB-KW"/>
</dbReference>
<dbReference type="GO" id="GO:0050660">
    <property type="term" value="F:flavin adenine dinucleotide binding"/>
    <property type="evidence" value="ECO:0007669"/>
    <property type="project" value="InterPro"/>
</dbReference>
<dbReference type="EMBL" id="CP014143">
    <property type="protein sequence ID" value="AOS97942.1"/>
    <property type="molecule type" value="Genomic_DNA"/>
</dbReference>
<dbReference type="PRINTS" id="PR00371">
    <property type="entry name" value="FPNCR"/>
</dbReference>
<feature type="domain" description="FAD-binding FR-type" evidence="2">
    <location>
        <begin position="1"/>
        <end position="101"/>
    </location>
</feature>
<dbReference type="PANTHER" id="PTHR43513:SF1">
    <property type="entry name" value="ANAEROBIC SULFITE REDUCTASE SUBUNIT B"/>
    <property type="match status" value="1"/>
</dbReference>
<dbReference type="InterPro" id="IPR019480">
    <property type="entry name" value="Dihydroorotate_DH_Fe-S-bd"/>
</dbReference>
<dbReference type="PROSITE" id="PS51384">
    <property type="entry name" value="FAD_FR"/>
    <property type="match status" value="1"/>
</dbReference>
<dbReference type="PANTHER" id="PTHR43513">
    <property type="entry name" value="DIHYDROOROTATE DEHYDROGENASE B (NAD(+)), ELECTRON TRANSFER SUBUNIT"/>
    <property type="match status" value="1"/>
</dbReference>
<dbReference type="Pfam" id="PF10418">
    <property type="entry name" value="DHODB_Fe-S_bind"/>
    <property type="match status" value="1"/>
</dbReference>
<feature type="binding site" evidence="1">
    <location>
        <position position="253"/>
    </location>
    <ligand>
        <name>[2Fe-2S] cluster</name>
        <dbReference type="ChEBI" id="CHEBI:190135"/>
    </ligand>
</feature>
<dbReference type="CDD" id="cd06221">
    <property type="entry name" value="sulfite_reductase_like"/>
    <property type="match status" value="1"/>
</dbReference>
<dbReference type="Gene3D" id="3.40.50.80">
    <property type="entry name" value="Nucleotide-binding domain of ferredoxin-NADP reductase (FNR) module"/>
    <property type="match status" value="1"/>
</dbReference>
<dbReference type="InterPro" id="IPR039261">
    <property type="entry name" value="FNR_nucleotide-bd"/>
</dbReference>
<dbReference type="InterPro" id="IPR001433">
    <property type="entry name" value="OxRdtase_FAD/NAD-bd"/>
</dbReference>
<dbReference type="Pfam" id="PF00175">
    <property type="entry name" value="NAD_binding_1"/>
    <property type="match status" value="1"/>
</dbReference>
<name>A0A1C9W9X5_9GAMM</name>
<dbReference type="GO" id="GO:0006221">
    <property type="term" value="P:pyrimidine nucleotide biosynthetic process"/>
    <property type="evidence" value="ECO:0007669"/>
    <property type="project" value="InterPro"/>
</dbReference>
<dbReference type="OrthoDB" id="9796486at2"/>
<feature type="binding site" evidence="1">
    <location>
        <position position="245"/>
    </location>
    <ligand>
        <name>[2Fe-2S] cluster</name>
        <dbReference type="ChEBI" id="CHEBI:190135"/>
    </ligand>
</feature>
<proteinExistence type="predicted"/>
<keyword evidence="1" id="KW-0001">2Fe-2S</keyword>
<dbReference type="RefSeq" id="WP_069947886.1">
    <property type="nucleotide sequence ID" value="NZ_CP014143.1"/>
</dbReference>
<dbReference type="InterPro" id="IPR001709">
    <property type="entry name" value="Flavoprot_Pyr_Nucl_cyt_Rdtase"/>
</dbReference>
<evidence type="ECO:0000256" key="1">
    <source>
        <dbReference type="PIRSR" id="PIRSR006816-2"/>
    </source>
</evidence>
<dbReference type="InterPro" id="IPR050353">
    <property type="entry name" value="PyrK_electron_transfer"/>
</dbReference>
<keyword evidence="1" id="KW-0408">Iron</keyword>
<dbReference type="PIRSF" id="PIRSF006816">
    <property type="entry name" value="Cyc3_hyd_g"/>
    <property type="match status" value="1"/>
</dbReference>
<organism evidence="3 4">
    <name type="scientific">Microbulbifer aggregans</name>
    <dbReference type="NCBI Taxonomy" id="1769779"/>
    <lineage>
        <taxon>Bacteria</taxon>
        <taxon>Pseudomonadati</taxon>
        <taxon>Pseudomonadota</taxon>
        <taxon>Gammaproteobacteria</taxon>
        <taxon>Cellvibrionales</taxon>
        <taxon>Microbulbiferaceae</taxon>
        <taxon>Microbulbifer</taxon>
    </lineage>
</organism>
<protein>
    <submittedName>
        <fullName evidence="3">Anaerobic sulfite reductase subunit B</fullName>
    </submittedName>
</protein>
<dbReference type="SUPFAM" id="SSF63380">
    <property type="entry name" value="Riboflavin synthase domain-like"/>
    <property type="match status" value="1"/>
</dbReference>
<sequence length="273" mass="30387">MIPRIYRIERRTEEYPGAFTVHLAPNGEDVVSHDFSPGQFNMLYAFGAGEVAISMSGQALPGRSHTVHTIRTRGMVTSALARLREGEEIGVRGPFGSGWPLAEAANKELLVIAGGLGLAPLRPVIYHLLNQSKPRPIPRFRLFYGARRPEEMLYRSELEAWNREMEVQLSVDHADPSWHGNIGVITKPVSSADFDPKGCVAFLCGPEAMMRFSIQVLMERGVSPADIYISMERNMKCGTGLCGHCQWGPNFICKNGPVFRYSDVRNWLGIRAL</sequence>
<dbReference type="InterPro" id="IPR012165">
    <property type="entry name" value="Cyt_c3_hydrogenase_gsu"/>
</dbReference>
<feature type="binding site" evidence="1">
    <location>
        <position position="237"/>
    </location>
    <ligand>
        <name>[2Fe-2S] cluster</name>
        <dbReference type="ChEBI" id="CHEBI:190135"/>
    </ligand>
</feature>
<dbReference type="PATRIC" id="fig|1769779.3.peg.2535"/>
<dbReference type="SUPFAM" id="SSF52343">
    <property type="entry name" value="Ferredoxin reductase-like, C-terminal NADP-linked domain"/>
    <property type="match status" value="1"/>
</dbReference>
<dbReference type="AlphaFoldDB" id="A0A1C9W9X5"/>
<dbReference type="InterPro" id="IPR017927">
    <property type="entry name" value="FAD-bd_FR_type"/>
</dbReference>
<keyword evidence="4" id="KW-1185">Reference proteome</keyword>
<dbReference type="GO" id="GO:0051537">
    <property type="term" value="F:2 iron, 2 sulfur cluster binding"/>
    <property type="evidence" value="ECO:0007669"/>
    <property type="project" value="UniProtKB-KW"/>
</dbReference>
<dbReference type="InterPro" id="IPR017938">
    <property type="entry name" value="Riboflavin_synthase-like_b-brl"/>
</dbReference>
<evidence type="ECO:0000313" key="4">
    <source>
        <dbReference type="Proteomes" id="UP000095672"/>
    </source>
</evidence>
<dbReference type="STRING" id="1769779.AUP74_02545"/>
<reference evidence="4" key="1">
    <citation type="submission" date="2016-01" db="EMBL/GenBank/DDBJ databases">
        <title>Complete genome sequence of Microbulbifer sp. CCB-MM1, a halophile isolated from Matang Mangrove Forest, Perak.</title>
        <authorList>
            <person name="Moh T.H."/>
            <person name="Dinesh B."/>
            <person name="Lau N.-S."/>
            <person name="Go F."/>
            <person name="Alexander Chong S.-C."/>
        </authorList>
    </citation>
    <scope>NUCLEOTIDE SEQUENCE [LARGE SCALE GENOMIC DNA]</scope>
    <source>
        <strain evidence="4">CCB-MM1</strain>
    </source>
</reference>
<comment type="cofactor">
    <cofactor evidence="1">
        <name>[2Fe-2S] cluster</name>
        <dbReference type="ChEBI" id="CHEBI:190135"/>
    </cofactor>
    <text evidence="1">Binds 1 [2Fe-2S] cluster per subunit.</text>
</comment>
<dbReference type="KEGG" id="micc:AUP74_02545"/>
<dbReference type="PRINTS" id="PR00410">
    <property type="entry name" value="PHEHYDRXLASE"/>
</dbReference>
<dbReference type="GO" id="GO:0016491">
    <property type="term" value="F:oxidoreductase activity"/>
    <property type="evidence" value="ECO:0007669"/>
    <property type="project" value="InterPro"/>
</dbReference>
<keyword evidence="1" id="KW-0479">Metal-binding</keyword>